<feature type="compositionally biased region" description="Basic residues" evidence="1">
    <location>
        <begin position="220"/>
        <end position="231"/>
    </location>
</feature>
<dbReference type="EMBL" id="JAKKPZ010000196">
    <property type="protein sequence ID" value="KAI1698981.1"/>
    <property type="molecule type" value="Genomic_DNA"/>
</dbReference>
<feature type="region of interest" description="Disordered" evidence="1">
    <location>
        <begin position="210"/>
        <end position="270"/>
    </location>
</feature>
<comment type="caution">
    <text evidence="2">The sequence shown here is derived from an EMBL/GenBank/DDBJ whole genome shotgun (WGS) entry which is preliminary data.</text>
</comment>
<feature type="compositionally biased region" description="Basic and acidic residues" evidence="1">
    <location>
        <begin position="232"/>
        <end position="250"/>
    </location>
</feature>
<feature type="compositionally biased region" description="Basic residues" evidence="1">
    <location>
        <begin position="120"/>
        <end position="138"/>
    </location>
</feature>
<evidence type="ECO:0000313" key="3">
    <source>
        <dbReference type="Proteomes" id="UP001201812"/>
    </source>
</evidence>
<dbReference type="AlphaFoldDB" id="A0AAD4QVN4"/>
<sequence>MDPLERHADEPEMPLEQINEQAILDEPEPMPTAPATKHLKSRDKWPSQLQPALHHMGEGIKMVTLDQFEDNDQPGHFTPFAYDPDFAPGSGQVLEVDEPIDDTELGPSEEDREEEARRLGPNKRRSPTRRSRPKHRYKSPVSSTPKFGHHRPDADPIRAWTRIAPTALETAAHTSGLTTHKRILGPPNELMQTTVLRNGLRRLNMNTTALRSGVSEKSHTDRHRFSQRSRSRTREAPAERPRRGGHEIRDGQQPTSSRRSEPEVSRSGLQVTIQHGVRSVATDAPNPHHGRVVIDDLTHTGWELHKPCQPGAEGHTHCHPISTLTISRELQVHDSTFGQTYVEDTQQLRRRGPALPLAESLFERLTQPESLCRCRKPSSSFYLSWRMLDDRRTCQEFAVVLVLDLKNSCRNTYVNDAVKQSNCLKLVDGFNDTIDPKHFDPAQRTDLIIVYDAVFRLTFEKDCWIDNRQLSALYNELRSKLGEMDRSWTRKR</sequence>
<keyword evidence="3" id="KW-1185">Reference proteome</keyword>
<organism evidence="2 3">
    <name type="scientific">Ditylenchus destructor</name>
    <dbReference type="NCBI Taxonomy" id="166010"/>
    <lineage>
        <taxon>Eukaryota</taxon>
        <taxon>Metazoa</taxon>
        <taxon>Ecdysozoa</taxon>
        <taxon>Nematoda</taxon>
        <taxon>Chromadorea</taxon>
        <taxon>Rhabditida</taxon>
        <taxon>Tylenchina</taxon>
        <taxon>Tylenchomorpha</taxon>
        <taxon>Sphaerularioidea</taxon>
        <taxon>Anguinidae</taxon>
        <taxon>Anguininae</taxon>
        <taxon>Ditylenchus</taxon>
    </lineage>
</organism>
<evidence type="ECO:0000256" key="1">
    <source>
        <dbReference type="SAM" id="MobiDB-lite"/>
    </source>
</evidence>
<dbReference type="Proteomes" id="UP001201812">
    <property type="component" value="Unassembled WGS sequence"/>
</dbReference>
<accession>A0AAD4QVN4</accession>
<gene>
    <name evidence="2" type="ORF">DdX_17592</name>
</gene>
<protein>
    <submittedName>
        <fullName evidence="2">Uncharacterized protein</fullName>
    </submittedName>
</protein>
<evidence type="ECO:0000313" key="2">
    <source>
        <dbReference type="EMBL" id="KAI1698981.1"/>
    </source>
</evidence>
<name>A0AAD4QVN4_9BILA</name>
<feature type="region of interest" description="Disordered" evidence="1">
    <location>
        <begin position="101"/>
        <end position="154"/>
    </location>
</feature>
<proteinExistence type="predicted"/>
<reference evidence="2" key="1">
    <citation type="submission" date="2022-01" db="EMBL/GenBank/DDBJ databases">
        <title>Genome Sequence Resource for Two Populations of Ditylenchus destructor, the Migratory Endoparasitic Phytonematode.</title>
        <authorList>
            <person name="Zhang H."/>
            <person name="Lin R."/>
            <person name="Xie B."/>
        </authorList>
    </citation>
    <scope>NUCLEOTIDE SEQUENCE</scope>
    <source>
        <strain evidence="2">BazhouSP</strain>
    </source>
</reference>
<feature type="region of interest" description="Disordered" evidence="1">
    <location>
        <begin position="25"/>
        <end position="47"/>
    </location>
</feature>
<feature type="compositionally biased region" description="Acidic residues" evidence="1">
    <location>
        <begin position="101"/>
        <end position="113"/>
    </location>
</feature>